<dbReference type="AlphaFoldDB" id="A0A8H6RXA7"/>
<keyword evidence="3" id="KW-1185">Reference proteome</keyword>
<dbReference type="OrthoDB" id="6359816at2759"/>
<proteinExistence type="predicted"/>
<gene>
    <name evidence="2" type="ORF">HII31_00287</name>
</gene>
<name>A0A8H6RXA7_9PEZI</name>
<feature type="region of interest" description="Disordered" evidence="1">
    <location>
        <begin position="75"/>
        <end position="98"/>
    </location>
</feature>
<sequence>MALENARNVFLTNFAALRDREDLSDVTIHCGSYFHQAHHFVCRLHSPVLDRLCLDAIAEPQAKAEAKARARVEAEAKGKAGTNAEEDSEADTAGPSPPEFELDVDLYGEGSVERLISFLYTCDYEEKFDYEEWEIPELRLCVHAQLSFIAHDMAIDALKALAIERFEGYLQRPVTIDGLKGISQVVSDPRFFAGTKKIRELLVNAVAKESQPFLQNIDLDELQDIIDIYPALSQTIAAKQHQLRQSQFQPASIPISTTSKNYYPRPVHPSFPIVIKINDKWQTICCAICDANAEKGVFFDGVAGVRAHVQKMHGGVALMSDQEKWLQMHPPLASEVSRMHTGRETVRPFNGLPKSEWKRVALKRTGTDRSRSV</sequence>
<protein>
    <recommendedName>
        <fullName evidence="4">BTB domain-containing protein</fullName>
    </recommendedName>
</protein>
<dbReference type="SUPFAM" id="SSF54695">
    <property type="entry name" value="POZ domain"/>
    <property type="match status" value="1"/>
</dbReference>
<evidence type="ECO:0008006" key="4">
    <source>
        <dbReference type="Google" id="ProtNLM"/>
    </source>
</evidence>
<dbReference type="Proteomes" id="UP000660729">
    <property type="component" value="Unassembled WGS sequence"/>
</dbReference>
<dbReference type="Gene3D" id="3.30.710.10">
    <property type="entry name" value="Potassium Channel Kv1.1, Chain A"/>
    <property type="match status" value="1"/>
</dbReference>
<evidence type="ECO:0000313" key="3">
    <source>
        <dbReference type="Proteomes" id="UP000660729"/>
    </source>
</evidence>
<dbReference type="EMBL" id="JABCIY010000001">
    <property type="protein sequence ID" value="KAF7198548.1"/>
    <property type="molecule type" value="Genomic_DNA"/>
</dbReference>
<evidence type="ECO:0000256" key="1">
    <source>
        <dbReference type="SAM" id="MobiDB-lite"/>
    </source>
</evidence>
<comment type="caution">
    <text evidence="2">The sequence shown here is derived from an EMBL/GenBank/DDBJ whole genome shotgun (WGS) entry which is preliminary data.</text>
</comment>
<organism evidence="2 3">
    <name type="scientific">Pseudocercospora fuligena</name>
    <dbReference type="NCBI Taxonomy" id="685502"/>
    <lineage>
        <taxon>Eukaryota</taxon>
        <taxon>Fungi</taxon>
        <taxon>Dikarya</taxon>
        <taxon>Ascomycota</taxon>
        <taxon>Pezizomycotina</taxon>
        <taxon>Dothideomycetes</taxon>
        <taxon>Dothideomycetidae</taxon>
        <taxon>Mycosphaerellales</taxon>
        <taxon>Mycosphaerellaceae</taxon>
        <taxon>Pseudocercospora</taxon>
    </lineage>
</organism>
<evidence type="ECO:0000313" key="2">
    <source>
        <dbReference type="EMBL" id="KAF7198548.1"/>
    </source>
</evidence>
<reference evidence="2" key="1">
    <citation type="submission" date="2020-04" db="EMBL/GenBank/DDBJ databases">
        <title>Draft genome resource of the tomato pathogen Pseudocercospora fuligena.</title>
        <authorList>
            <person name="Zaccaron A."/>
        </authorList>
    </citation>
    <scope>NUCLEOTIDE SEQUENCE</scope>
    <source>
        <strain evidence="2">PF001</strain>
    </source>
</reference>
<dbReference type="InterPro" id="IPR011333">
    <property type="entry name" value="SKP1/BTB/POZ_sf"/>
</dbReference>
<accession>A0A8H6RXA7</accession>